<keyword evidence="2" id="KW-1185">Reference proteome</keyword>
<dbReference type="OrthoDB" id="615715at2"/>
<dbReference type="GO" id="GO:0008734">
    <property type="term" value="F:L-aspartate oxidase activity"/>
    <property type="evidence" value="ECO:0007669"/>
    <property type="project" value="InterPro"/>
</dbReference>
<dbReference type="RefSeq" id="WP_133904399.1">
    <property type="nucleotide sequence ID" value="NZ_SOCP01000007.1"/>
</dbReference>
<dbReference type="InterPro" id="IPR005288">
    <property type="entry name" value="NadB"/>
</dbReference>
<evidence type="ECO:0000313" key="2">
    <source>
        <dbReference type="Proteomes" id="UP000294927"/>
    </source>
</evidence>
<dbReference type="SUPFAM" id="SSF51905">
    <property type="entry name" value="FAD/NAD(P)-binding domain"/>
    <property type="match status" value="1"/>
</dbReference>
<dbReference type="PROSITE" id="PS51257">
    <property type="entry name" value="PROKAR_LIPOPROTEIN"/>
    <property type="match status" value="1"/>
</dbReference>
<comment type="caution">
    <text evidence="1">The sequence shown here is derived from an EMBL/GenBank/DDBJ whole genome shotgun (WGS) entry which is preliminary data.</text>
</comment>
<gene>
    <name evidence="1" type="ORF">CLV71_10727</name>
</gene>
<sequence length="540" mass="59930">MSRGRRVDVLVVGGGTGGVAAALAACEAGCSVLVVEETDWLGGQLTSQVVPADEHPWIEEQGATASYRRMRAAVRDYYRRNYPVLPEVAADPRFNPGKGRVSRICAEPRVIAAVMDELLSVHVSRGLLDIRREHTPVAVDVDGDRIVAVTVRDDRTGAELVVEPTYVLDASELGDLLELAGVENVTGSESRADTGELHALDGPADPLDQQSFSWCFALDYRPGEDHTIDRPAEYDHWLGHRDPFWPGSRLSWWEVPRTLVPFQRMVFENKDDYGPGSDHFDLWRFRRILYRKHFEPGLFASDITLVNWQQMDYWGGPLVGVDPATRAANLEHARQLSLSFLYWMQTEAPRYDGGTGLPGLRLRGDAVGTTDGLAKFPYIRESRRIRAEFTILEQHVGTAMRAGLDGAERFGDTIGVGSYRMDLHPSTGGRGPARTYIDIDTFPFEIPLGALLPVRVDNLIAAGKGIGTTHVSNGCYRLHPVEWGIGEAAGTLAAHAIDTSVPPRAVRADGHRLKEFQRLLELRGVQLSWPEELRSKLEYY</sequence>
<reference evidence="1 2" key="1">
    <citation type="submission" date="2019-03" db="EMBL/GenBank/DDBJ databases">
        <title>Genomic Encyclopedia of Archaeal and Bacterial Type Strains, Phase II (KMG-II): from individual species to whole genera.</title>
        <authorList>
            <person name="Goeker M."/>
        </authorList>
    </citation>
    <scope>NUCLEOTIDE SEQUENCE [LARGE SCALE GENOMIC DNA]</scope>
    <source>
        <strain evidence="1 2">DSM 45499</strain>
    </source>
</reference>
<dbReference type="Proteomes" id="UP000294927">
    <property type="component" value="Unassembled WGS sequence"/>
</dbReference>
<dbReference type="PANTHER" id="PTHR42716">
    <property type="entry name" value="L-ASPARTATE OXIDASE"/>
    <property type="match status" value="1"/>
</dbReference>
<dbReference type="GO" id="GO:0009435">
    <property type="term" value="P:NAD+ biosynthetic process"/>
    <property type="evidence" value="ECO:0007669"/>
    <property type="project" value="InterPro"/>
</dbReference>
<evidence type="ECO:0000313" key="1">
    <source>
        <dbReference type="EMBL" id="TDV49688.1"/>
    </source>
</evidence>
<dbReference type="AlphaFoldDB" id="A0A4R7VKG9"/>
<dbReference type="Gene3D" id="3.50.50.60">
    <property type="entry name" value="FAD/NAD(P)-binding domain"/>
    <property type="match status" value="1"/>
</dbReference>
<protein>
    <submittedName>
        <fullName evidence="1">FAD dependent oxidoreductase</fullName>
    </submittedName>
</protein>
<dbReference type="Pfam" id="PF12831">
    <property type="entry name" value="FAD_oxidored"/>
    <property type="match status" value="1"/>
</dbReference>
<dbReference type="PANTHER" id="PTHR42716:SF1">
    <property type="entry name" value="SLL0471 PROTEIN"/>
    <property type="match status" value="1"/>
</dbReference>
<organism evidence="1 2">
    <name type="scientific">Actinophytocola oryzae</name>
    <dbReference type="NCBI Taxonomy" id="502181"/>
    <lineage>
        <taxon>Bacteria</taxon>
        <taxon>Bacillati</taxon>
        <taxon>Actinomycetota</taxon>
        <taxon>Actinomycetes</taxon>
        <taxon>Pseudonocardiales</taxon>
        <taxon>Pseudonocardiaceae</taxon>
    </lineage>
</organism>
<dbReference type="InterPro" id="IPR036188">
    <property type="entry name" value="FAD/NAD-bd_sf"/>
</dbReference>
<accession>A0A4R7VKG9</accession>
<proteinExistence type="predicted"/>
<name>A0A4R7VKG9_9PSEU</name>
<dbReference type="EMBL" id="SOCP01000007">
    <property type="protein sequence ID" value="TDV49688.1"/>
    <property type="molecule type" value="Genomic_DNA"/>
</dbReference>